<gene>
    <name evidence="2" type="ORF">NDU88_007656</name>
</gene>
<organism evidence="2 3">
    <name type="scientific">Pleurodeles waltl</name>
    <name type="common">Iberian ribbed newt</name>
    <dbReference type="NCBI Taxonomy" id="8319"/>
    <lineage>
        <taxon>Eukaryota</taxon>
        <taxon>Metazoa</taxon>
        <taxon>Chordata</taxon>
        <taxon>Craniata</taxon>
        <taxon>Vertebrata</taxon>
        <taxon>Euteleostomi</taxon>
        <taxon>Amphibia</taxon>
        <taxon>Batrachia</taxon>
        <taxon>Caudata</taxon>
        <taxon>Salamandroidea</taxon>
        <taxon>Salamandridae</taxon>
        <taxon>Pleurodelinae</taxon>
        <taxon>Pleurodeles</taxon>
    </lineage>
</organism>
<dbReference type="Proteomes" id="UP001066276">
    <property type="component" value="Chromosome 7"/>
</dbReference>
<name>A0AAV7PMI8_PLEWA</name>
<feature type="region of interest" description="Disordered" evidence="1">
    <location>
        <begin position="1"/>
        <end position="79"/>
    </location>
</feature>
<keyword evidence="3" id="KW-1185">Reference proteome</keyword>
<feature type="compositionally biased region" description="Basic and acidic residues" evidence="1">
    <location>
        <begin position="14"/>
        <end position="50"/>
    </location>
</feature>
<proteinExistence type="predicted"/>
<evidence type="ECO:0000313" key="2">
    <source>
        <dbReference type="EMBL" id="KAJ1129285.1"/>
    </source>
</evidence>
<accession>A0AAV7PMI8</accession>
<dbReference type="AlphaFoldDB" id="A0AAV7PMI8"/>
<evidence type="ECO:0000256" key="1">
    <source>
        <dbReference type="SAM" id="MobiDB-lite"/>
    </source>
</evidence>
<reference evidence="2" key="1">
    <citation type="journal article" date="2022" name="bioRxiv">
        <title>Sequencing and chromosome-scale assembly of the giantPleurodeles waltlgenome.</title>
        <authorList>
            <person name="Brown T."/>
            <person name="Elewa A."/>
            <person name="Iarovenko S."/>
            <person name="Subramanian E."/>
            <person name="Araus A.J."/>
            <person name="Petzold A."/>
            <person name="Susuki M."/>
            <person name="Suzuki K.-i.T."/>
            <person name="Hayashi T."/>
            <person name="Toyoda A."/>
            <person name="Oliveira C."/>
            <person name="Osipova E."/>
            <person name="Leigh N.D."/>
            <person name="Simon A."/>
            <person name="Yun M.H."/>
        </authorList>
    </citation>
    <scope>NUCLEOTIDE SEQUENCE</scope>
    <source>
        <strain evidence="2">20211129_DDA</strain>
        <tissue evidence="2">Liver</tissue>
    </source>
</reference>
<evidence type="ECO:0000313" key="3">
    <source>
        <dbReference type="Proteomes" id="UP001066276"/>
    </source>
</evidence>
<dbReference type="EMBL" id="JANPWB010000011">
    <property type="protein sequence ID" value="KAJ1129285.1"/>
    <property type="molecule type" value="Genomic_DNA"/>
</dbReference>
<comment type="caution">
    <text evidence="2">The sequence shown here is derived from an EMBL/GenBank/DDBJ whole genome shotgun (WGS) entry which is preliminary data.</text>
</comment>
<sequence length="133" mass="14436">MSAGSVCAGTGTEDSEKEKLGSVHLIKEKVSEDAETPEKEQKTDYLRREEQEESAMPGVLSQSMGAETGMAAAPRQSMEEKTITLEATILKSRQATSREERGLASYAIDFSEGTGRGEGVCSQERVTSLKWKS</sequence>
<protein>
    <submittedName>
        <fullName evidence="2">Uncharacterized protein</fullName>
    </submittedName>
</protein>
<feature type="region of interest" description="Disordered" evidence="1">
    <location>
        <begin position="112"/>
        <end position="133"/>
    </location>
</feature>